<comment type="caution">
    <text evidence="2">The sequence shown here is derived from an EMBL/GenBank/DDBJ whole genome shotgun (WGS) entry which is preliminary data.</text>
</comment>
<organism evidence="2 3">
    <name type="scientific">Ficus carica</name>
    <name type="common">Common fig</name>
    <dbReference type="NCBI Taxonomy" id="3494"/>
    <lineage>
        <taxon>Eukaryota</taxon>
        <taxon>Viridiplantae</taxon>
        <taxon>Streptophyta</taxon>
        <taxon>Embryophyta</taxon>
        <taxon>Tracheophyta</taxon>
        <taxon>Spermatophyta</taxon>
        <taxon>Magnoliopsida</taxon>
        <taxon>eudicotyledons</taxon>
        <taxon>Gunneridae</taxon>
        <taxon>Pentapetalae</taxon>
        <taxon>rosids</taxon>
        <taxon>fabids</taxon>
        <taxon>Rosales</taxon>
        <taxon>Moraceae</taxon>
        <taxon>Ficeae</taxon>
        <taxon>Ficus</taxon>
    </lineage>
</organism>
<name>A0AA87ZV39_FICCA</name>
<evidence type="ECO:0000313" key="2">
    <source>
        <dbReference type="EMBL" id="GMN29856.1"/>
    </source>
</evidence>
<accession>A0AA87ZV39</accession>
<dbReference type="EMBL" id="BTGU01001816">
    <property type="protein sequence ID" value="GMN29856.1"/>
    <property type="molecule type" value="Genomic_DNA"/>
</dbReference>
<reference evidence="2" key="1">
    <citation type="submission" date="2023-07" db="EMBL/GenBank/DDBJ databases">
        <title>draft genome sequence of fig (Ficus carica).</title>
        <authorList>
            <person name="Takahashi T."/>
            <person name="Nishimura K."/>
        </authorList>
    </citation>
    <scope>NUCLEOTIDE SEQUENCE</scope>
</reference>
<feature type="region of interest" description="Disordered" evidence="1">
    <location>
        <begin position="1"/>
        <end position="33"/>
    </location>
</feature>
<proteinExistence type="predicted"/>
<keyword evidence="3" id="KW-1185">Reference proteome</keyword>
<dbReference type="AlphaFoldDB" id="A0AA87ZV39"/>
<sequence>MEGGDERESNKEREAGIQPRERERFAGERVTGRERELQEKALVGDRATAMEELSSMSCAKP</sequence>
<dbReference type="Proteomes" id="UP001187192">
    <property type="component" value="Unassembled WGS sequence"/>
</dbReference>
<evidence type="ECO:0000313" key="3">
    <source>
        <dbReference type="Proteomes" id="UP001187192"/>
    </source>
</evidence>
<protein>
    <submittedName>
        <fullName evidence="2">Uncharacterized protein</fullName>
    </submittedName>
</protein>
<evidence type="ECO:0000256" key="1">
    <source>
        <dbReference type="SAM" id="MobiDB-lite"/>
    </source>
</evidence>
<gene>
    <name evidence="2" type="ORF">TIFTF001_041372</name>
</gene>